<name>A0A9X0ALQ7_9HELO</name>
<evidence type="ECO:0000313" key="3">
    <source>
        <dbReference type="Proteomes" id="UP001152300"/>
    </source>
</evidence>
<reference evidence="2" key="1">
    <citation type="submission" date="2022-11" db="EMBL/GenBank/DDBJ databases">
        <title>Genome Resource of Sclerotinia nivalis Strain SnTB1, a Plant Pathogen Isolated from American Ginseng.</title>
        <authorList>
            <person name="Fan S."/>
        </authorList>
    </citation>
    <scope>NUCLEOTIDE SEQUENCE</scope>
    <source>
        <strain evidence="2">SnTB1</strain>
    </source>
</reference>
<evidence type="ECO:0000313" key="2">
    <source>
        <dbReference type="EMBL" id="KAJ8065107.1"/>
    </source>
</evidence>
<keyword evidence="1" id="KW-1133">Transmembrane helix</keyword>
<keyword evidence="1" id="KW-0472">Membrane</keyword>
<proteinExistence type="predicted"/>
<organism evidence="2 3">
    <name type="scientific">Sclerotinia nivalis</name>
    <dbReference type="NCBI Taxonomy" id="352851"/>
    <lineage>
        <taxon>Eukaryota</taxon>
        <taxon>Fungi</taxon>
        <taxon>Dikarya</taxon>
        <taxon>Ascomycota</taxon>
        <taxon>Pezizomycotina</taxon>
        <taxon>Leotiomycetes</taxon>
        <taxon>Helotiales</taxon>
        <taxon>Sclerotiniaceae</taxon>
        <taxon>Sclerotinia</taxon>
    </lineage>
</organism>
<gene>
    <name evidence="2" type="ORF">OCU04_005820</name>
</gene>
<dbReference type="EMBL" id="JAPEIS010000006">
    <property type="protein sequence ID" value="KAJ8065107.1"/>
    <property type="molecule type" value="Genomic_DNA"/>
</dbReference>
<evidence type="ECO:0008006" key="4">
    <source>
        <dbReference type="Google" id="ProtNLM"/>
    </source>
</evidence>
<feature type="transmembrane region" description="Helical" evidence="1">
    <location>
        <begin position="65"/>
        <end position="87"/>
    </location>
</feature>
<keyword evidence="1" id="KW-0812">Transmembrane</keyword>
<protein>
    <recommendedName>
        <fullName evidence="4">Transmembrane protein</fullName>
    </recommendedName>
</protein>
<accession>A0A9X0ALQ7</accession>
<comment type="caution">
    <text evidence="2">The sequence shown here is derived from an EMBL/GenBank/DDBJ whole genome shotgun (WGS) entry which is preliminary data.</text>
</comment>
<sequence>MFFILMRFCFSTPISLGRLMSCILFILVHWRVEEDLKLVANWVRGGKAWARRGSDRNFGTFRFGFGYLIIGTTHFISLRALFLFFFFPFLQHLYGPKGWWVELLVPDGVAWDGGIGWCLDWWVMS</sequence>
<dbReference type="Proteomes" id="UP001152300">
    <property type="component" value="Unassembled WGS sequence"/>
</dbReference>
<keyword evidence="3" id="KW-1185">Reference proteome</keyword>
<evidence type="ECO:0000256" key="1">
    <source>
        <dbReference type="SAM" id="Phobius"/>
    </source>
</evidence>
<dbReference type="AlphaFoldDB" id="A0A9X0ALQ7"/>